<feature type="compositionally biased region" description="Basic and acidic residues" evidence="1">
    <location>
        <begin position="83"/>
        <end position="104"/>
    </location>
</feature>
<proteinExistence type="predicted"/>
<dbReference type="EMBL" id="OZ035844">
    <property type="protein sequence ID" value="CAL1598616.1"/>
    <property type="molecule type" value="Genomic_DNA"/>
</dbReference>
<keyword evidence="3" id="KW-1185">Reference proteome</keyword>
<accession>A0AAV2LDE7</accession>
<feature type="region of interest" description="Disordered" evidence="1">
    <location>
        <begin position="83"/>
        <end position="130"/>
    </location>
</feature>
<evidence type="ECO:0000313" key="3">
    <source>
        <dbReference type="Proteomes" id="UP001497482"/>
    </source>
</evidence>
<reference evidence="2 3" key="1">
    <citation type="submission" date="2024-04" db="EMBL/GenBank/DDBJ databases">
        <authorList>
            <person name="Waldvogel A.-M."/>
            <person name="Schoenle A."/>
        </authorList>
    </citation>
    <scope>NUCLEOTIDE SEQUENCE [LARGE SCALE GENOMIC DNA]</scope>
</reference>
<gene>
    <name evidence="2" type="ORF">KC01_LOCUS26983</name>
</gene>
<dbReference type="AlphaFoldDB" id="A0AAV2LDE7"/>
<dbReference type="Proteomes" id="UP001497482">
    <property type="component" value="Chromosome 22"/>
</dbReference>
<evidence type="ECO:0000313" key="2">
    <source>
        <dbReference type="EMBL" id="CAL1598616.1"/>
    </source>
</evidence>
<evidence type="ECO:0000256" key="1">
    <source>
        <dbReference type="SAM" id="MobiDB-lite"/>
    </source>
</evidence>
<protein>
    <submittedName>
        <fullName evidence="2">Uncharacterized protein</fullName>
    </submittedName>
</protein>
<organism evidence="2 3">
    <name type="scientific">Knipowitschia caucasica</name>
    <name type="common">Caucasian dwarf goby</name>
    <name type="synonym">Pomatoschistus caucasicus</name>
    <dbReference type="NCBI Taxonomy" id="637954"/>
    <lineage>
        <taxon>Eukaryota</taxon>
        <taxon>Metazoa</taxon>
        <taxon>Chordata</taxon>
        <taxon>Craniata</taxon>
        <taxon>Vertebrata</taxon>
        <taxon>Euteleostomi</taxon>
        <taxon>Actinopterygii</taxon>
        <taxon>Neopterygii</taxon>
        <taxon>Teleostei</taxon>
        <taxon>Neoteleostei</taxon>
        <taxon>Acanthomorphata</taxon>
        <taxon>Gobiaria</taxon>
        <taxon>Gobiiformes</taxon>
        <taxon>Gobioidei</taxon>
        <taxon>Gobiidae</taxon>
        <taxon>Gobiinae</taxon>
        <taxon>Knipowitschia</taxon>
    </lineage>
</organism>
<sequence>MEIVFSNGARLRLSGEERGGRRSPLMELEQELLAPVLPLCLLAWHWLLTDDRSGSHTIIDLCSDNSPMRGLLAACCKNPPEEVNRLEKGGSEHGAKTERSKTEDALVPCGHRRNSGAGHTRAQPKPNAHYDTAAARCQEPIPHY</sequence>
<name>A0AAV2LDE7_KNICA</name>